<protein>
    <recommendedName>
        <fullName evidence="3">Phorbol-ester/DAG-type domain-containing protein</fullName>
    </recommendedName>
</protein>
<gene>
    <name evidence="1" type="ORF">PCOR1329_LOCUS22270</name>
</gene>
<proteinExistence type="predicted"/>
<reference evidence="1" key="1">
    <citation type="submission" date="2023-10" db="EMBL/GenBank/DDBJ databases">
        <authorList>
            <person name="Chen Y."/>
            <person name="Shah S."/>
            <person name="Dougan E. K."/>
            <person name="Thang M."/>
            <person name="Chan C."/>
        </authorList>
    </citation>
    <scope>NUCLEOTIDE SEQUENCE [LARGE SCALE GENOMIC DNA]</scope>
</reference>
<dbReference type="EMBL" id="CAUYUJ010007426">
    <property type="protein sequence ID" value="CAK0820696.1"/>
    <property type="molecule type" value="Genomic_DNA"/>
</dbReference>
<keyword evidence="2" id="KW-1185">Reference proteome</keyword>
<evidence type="ECO:0008006" key="3">
    <source>
        <dbReference type="Google" id="ProtNLM"/>
    </source>
</evidence>
<dbReference type="Proteomes" id="UP001189429">
    <property type="component" value="Unassembled WGS sequence"/>
</dbReference>
<organism evidence="1 2">
    <name type="scientific">Prorocentrum cordatum</name>
    <dbReference type="NCBI Taxonomy" id="2364126"/>
    <lineage>
        <taxon>Eukaryota</taxon>
        <taxon>Sar</taxon>
        <taxon>Alveolata</taxon>
        <taxon>Dinophyceae</taxon>
        <taxon>Prorocentrales</taxon>
        <taxon>Prorocentraceae</taxon>
        <taxon>Prorocentrum</taxon>
    </lineage>
</organism>
<sequence>MPLCENAKLGFRDACGRSHWRVSVELLMGPRNVVLGGRKYKIGFPGRLTLPKQEPDDVEDDVMAVVPIDSSEEEITDIAQCTQQGGEEDEISGLSPIHGIDVAASTECSFSQTRRSDAHPVEDYLSQHPAAVLQGSTEEVVPSLPVDGPSSSSMMASDVVKHVIDAFTVLSLGPKAQCDHWLRSLAIYLQPSLFDNPIGMIQHIISDNPMGTIEELNNRLGVSSVRAAPQDTHVHGGHIVDLTGDVQLAEDTVLVREETFQFNCPALHGLHEHTFLRSGKYCCDYCGQDISAHERFLICESCDVGVRSECQNNAAAMEAAMDVS</sequence>
<evidence type="ECO:0000313" key="1">
    <source>
        <dbReference type="EMBL" id="CAK0820696.1"/>
    </source>
</evidence>
<name>A0ABN9RQQ3_9DINO</name>
<comment type="caution">
    <text evidence="1">The sequence shown here is derived from an EMBL/GenBank/DDBJ whole genome shotgun (WGS) entry which is preliminary data.</text>
</comment>
<accession>A0ABN9RQQ3</accession>
<evidence type="ECO:0000313" key="2">
    <source>
        <dbReference type="Proteomes" id="UP001189429"/>
    </source>
</evidence>